<keyword evidence="13" id="KW-0863">Zinc-finger</keyword>
<dbReference type="Proteomes" id="UP001565368">
    <property type="component" value="Unassembled WGS sequence"/>
</dbReference>
<dbReference type="InterPro" id="IPR023211">
    <property type="entry name" value="DNA_pol_palm_dom_sf"/>
</dbReference>
<evidence type="ECO:0000256" key="10">
    <source>
        <dbReference type="ARBA" id="ARBA00023014"/>
    </source>
</evidence>
<dbReference type="InterPro" id="IPR017964">
    <property type="entry name" value="DNA-dir_DNA_pol_B_CS"/>
</dbReference>
<evidence type="ECO:0000313" key="18">
    <source>
        <dbReference type="EMBL" id="KAL1405485.1"/>
    </source>
</evidence>
<evidence type="ECO:0000259" key="17">
    <source>
        <dbReference type="Pfam" id="PF14260"/>
    </source>
</evidence>
<evidence type="ECO:0000256" key="2">
    <source>
        <dbReference type="ARBA" id="ARBA00005755"/>
    </source>
</evidence>
<sequence length="884" mass="100132">MATPRPWLKSRRFQPATARHGWEFGPPPPSRRDVLKYFGQDEAKPTQRLKRKSQLAIPTQKNKYGYKLSQKKPQREGRSMSALCLEVFDKDEIEALFFCFQNDDESLLDSTIHPGYYAGYVIIDGPQTTNRRAKLDGIPVTYVESELDLINWVIDTTREWDPDVLTGWELHNASWGYVSARADKAFSMDLTNEISRMVGGGALNRKDGYSAHHTSTFKVEGRHVLNIWRILRSEVTLNQYTFENIVFHVLHQRIPRYSAGNLTALWRSKTPGHTALVLRYMFQRVVIYAELLDAAEIVSKNAEFARVFGVDFDAVIFRGSQFKVESFIFRLAKPESFVMVSPSKQQVGLQNAPFATPLIAEPESKYYNHPIVVLDFQSLYPSVMIAYNICYSTCLGRVEKFKGTDKFGFTELKVADGMIELLKDYLTVTPNGMIFVKPAVRKSLLAKMLGEVLDTRVMVKNAMKGARGDKSLTQMLNARQLGLKLMANVTYGYTSATFSGRMPCIEIADSIVQTGRETLEKAQELIHSRSDWNATVVYGDTDSLFISLPGRSKEQAFKIGHDIADTVTAMNPKPVKLKFEKVYMGSVLMAKKRYVGFKYEHPDETEPVFDAKGIETIRRDGFPAQQKMEEVCLKMLFRNQDLSDIKDFCRQEWTKILQGRVSPQDFIIAKEVRLGTEKGIPPPGAAVAYRRILKDPRDEPQYAERVPYVISNAQGRRLIDRARMPEEMLANRSLGIDAEYYIRNMLIPPLARIFNLVGADVEQWYDSMPRQKRAGKYGALGGMRIDSHFLSAHCLVCGGEGGEVCDECRETPAESAETLLRAEHDAQSRLLDLQRICASCSGTPAGERLLCDSIDCPIMYTRVAAERDAEDTGRARQLVAQLEW</sequence>
<dbReference type="SUPFAM" id="SSF53098">
    <property type="entry name" value="Ribonuclease H-like"/>
    <property type="match status" value="1"/>
</dbReference>
<evidence type="ECO:0000256" key="7">
    <source>
        <dbReference type="ARBA" id="ARBA00022833"/>
    </source>
</evidence>
<dbReference type="PANTHER" id="PTHR45812">
    <property type="entry name" value="DNA POLYMERASE ZETA CATALYTIC SUBUNIT"/>
    <property type="match status" value="1"/>
</dbReference>
<reference evidence="18 19" key="1">
    <citation type="submission" date="2023-08" db="EMBL/GenBank/DDBJ databases">
        <title>Annotated Genome Sequence of Vanrija albida AlHP1.</title>
        <authorList>
            <person name="Herzog R."/>
        </authorList>
    </citation>
    <scope>NUCLEOTIDE SEQUENCE [LARGE SCALE GENOMIC DNA]</scope>
    <source>
        <strain evidence="18 19">AlHP1</strain>
    </source>
</reference>
<keyword evidence="10 13" id="KW-0411">Iron-sulfur</keyword>
<evidence type="ECO:0000313" key="19">
    <source>
        <dbReference type="Proteomes" id="UP001565368"/>
    </source>
</evidence>
<evidence type="ECO:0000256" key="14">
    <source>
        <dbReference type="SAM" id="MobiDB-lite"/>
    </source>
</evidence>
<dbReference type="GO" id="GO:0003887">
    <property type="term" value="F:DNA-directed DNA polymerase activity"/>
    <property type="evidence" value="ECO:0007669"/>
    <property type="project" value="UniProtKB-EC"/>
</dbReference>
<evidence type="ECO:0000256" key="9">
    <source>
        <dbReference type="ARBA" id="ARBA00023004"/>
    </source>
</evidence>
<comment type="catalytic activity">
    <reaction evidence="12 13">
        <text>DNA(n) + a 2'-deoxyribonucleoside 5'-triphosphate = DNA(n+1) + diphosphate</text>
        <dbReference type="Rhea" id="RHEA:22508"/>
        <dbReference type="Rhea" id="RHEA-COMP:17339"/>
        <dbReference type="Rhea" id="RHEA-COMP:17340"/>
        <dbReference type="ChEBI" id="CHEBI:33019"/>
        <dbReference type="ChEBI" id="CHEBI:61560"/>
        <dbReference type="ChEBI" id="CHEBI:173112"/>
        <dbReference type="EC" id="2.7.7.7"/>
    </reaction>
</comment>
<protein>
    <recommendedName>
        <fullName evidence="13">DNA polymerase</fullName>
        <ecNumber evidence="13">2.7.7.7</ecNumber>
    </recommendedName>
</protein>
<evidence type="ECO:0000256" key="4">
    <source>
        <dbReference type="ARBA" id="ARBA00022695"/>
    </source>
</evidence>
<evidence type="ECO:0000256" key="1">
    <source>
        <dbReference type="ARBA" id="ARBA00001966"/>
    </source>
</evidence>
<evidence type="ECO:0000256" key="11">
    <source>
        <dbReference type="ARBA" id="ARBA00023204"/>
    </source>
</evidence>
<dbReference type="Pfam" id="PF03104">
    <property type="entry name" value="DNA_pol_B_exo1"/>
    <property type="match status" value="1"/>
</dbReference>
<dbReference type="EMBL" id="JBBXJM010000007">
    <property type="protein sequence ID" value="KAL1405485.1"/>
    <property type="molecule type" value="Genomic_DNA"/>
</dbReference>
<keyword evidence="9 13" id="KW-0408">Iron</keyword>
<name>A0ABR3PSX7_9TREE</name>
<comment type="caution">
    <text evidence="18">The sequence shown here is derived from an EMBL/GenBank/DDBJ whole genome shotgun (WGS) entry which is preliminary data.</text>
</comment>
<dbReference type="InterPro" id="IPR006133">
    <property type="entry name" value="DNA-dir_DNA_pol_B_exonuc"/>
</dbReference>
<evidence type="ECO:0000256" key="12">
    <source>
        <dbReference type="ARBA" id="ARBA00049244"/>
    </source>
</evidence>
<dbReference type="SUPFAM" id="SSF56672">
    <property type="entry name" value="DNA/RNA polymerases"/>
    <property type="match status" value="1"/>
</dbReference>
<dbReference type="InterPro" id="IPR036397">
    <property type="entry name" value="RNaseH_sf"/>
</dbReference>
<dbReference type="InterPro" id="IPR042087">
    <property type="entry name" value="DNA_pol_B_thumb"/>
</dbReference>
<comment type="cofactor">
    <cofactor evidence="1 13">
        <name>[4Fe-4S] cluster</name>
        <dbReference type="ChEBI" id="CHEBI:49883"/>
    </cofactor>
</comment>
<evidence type="ECO:0000256" key="5">
    <source>
        <dbReference type="ARBA" id="ARBA00022723"/>
    </source>
</evidence>
<dbReference type="PRINTS" id="PR00106">
    <property type="entry name" value="DNAPOLB"/>
</dbReference>
<comment type="similarity">
    <text evidence="2 13">Belongs to the DNA polymerase type-B family.</text>
</comment>
<keyword evidence="3 13" id="KW-0808">Transferase</keyword>
<accession>A0ABR3PSX7</accession>
<dbReference type="Gene3D" id="1.10.287.690">
    <property type="entry name" value="Helix hairpin bin"/>
    <property type="match status" value="1"/>
</dbReference>
<keyword evidence="4 13" id="KW-0548">Nucleotidyltransferase</keyword>
<dbReference type="RefSeq" id="XP_069205429.1">
    <property type="nucleotide sequence ID" value="XM_069357492.1"/>
</dbReference>
<keyword evidence="8 13" id="KW-0239">DNA-directed DNA polymerase</keyword>
<keyword evidence="7 13" id="KW-0862">Zinc</keyword>
<keyword evidence="13" id="KW-0235">DNA replication</keyword>
<dbReference type="Pfam" id="PF14260">
    <property type="entry name" value="zf-C4pol"/>
    <property type="match status" value="1"/>
</dbReference>
<dbReference type="InterPro" id="IPR030559">
    <property type="entry name" value="PolZ_Rev3"/>
</dbReference>
<dbReference type="Gene3D" id="1.10.132.60">
    <property type="entry name" value="DNA polymerase family B, C-terminal domain"/>
    <property type="match status" value="1"/>
</dbReference>
<keyword evidence="13" id="KW-0238">DNA-binding</keyword>
<keyword evidence="13" id="KW-0539">Nucleus</keyword>
<dbReference type="CDD" id="cd05534">
    <property type="entry name" value="POLBc_zeta"/>
    <property type="match status" value="1"/>
</dbReference>
<evidence type="ECO:0000256" key="8">
    <source>
        <dbReference type="ARBA" id="ARBA00022932"/>
    </source>
</evidence>
<evidence type="ECO:0000259" key="16">
    <source>
        <dbReference type="Pfam" id="PF03104"/>
    </source>
</evidence>
<keyword evidence="11" id="KW-0234">DNA repair</keyword>
<comment type="subcellular location">
    <subcellularLocation>
        <location evidence="13">Nucleus</location>
    </subcellularLocation>
</comment>
<dbReference type="PROSITE" id="PS00116">
    <property type="entry name" value="DNA_POLYMERASE_B"/>
    <property type="match status" value="1"/>
</dbReference>
<feature type="domain" description="DNA-directed DNA polymerase family B exonuclease" evidence="16">
    <location>
        <begin position="134"/>
        <end position="244"/>
    </location>
</feature>
<keyword evidence="13" id="KW-0004">4Fe-4S</keyword>
<organism evidence="18 19">
    <name type="scientific">Vanrija albida</name>
    <dbReference type="NCBI Taxonomy" id="181172"/>
    <lineage>
        <taxon>Eukaryota</taxon>
        <taxon>Fungi</taxon>
        <taxon>Dikarya</taxon>
        <taxon>Basidiomycota</taxon>
        <taxon>Agaricomycotina</taxon>
        <taxon>Tremellomycetes</taxon>
        <taxon>Trichosporonales</taxon>
        <taxon>Trichosporonaceae</taxon>
        <taxon>Vanrija</taxon>
    </lineage>
</organism>
<dbReference type="InterPro" id="IPR006172">
    <property type="entry name" value="DNA-dir_DNA_pol_B"/>
</dbReference>
<dbReference type="SMART" id="SM00486">
    <property type="entry name" value="POLBc"/>
    <property type="match status" value="1"/>
</dbReference>
<feature type="domain" description="C4-type zinc-finger of DNA polymerase delta" evidence="17">
    <location>
        <begin position="794"/>
        <end position="862"/>
    </location>
</feature>
<dbReference type="Pfam" id="PF00136">
    <property type="entry name" value="DNA_pol_B"/>
    <property type="match status" value="1"/>
</dbReference>
<keyword evidence="19" id="KW-1185">Reference proteome</keyword>
<keyword evidence="6" id="KW-0227">DNA damage</keyword>
<dbReference type="Gene3D" id="3.30.420.10">
    <property type="entry name" value="Ribonuclease H-like superfamily/Ribonuclease H"/>
    <property type="match status" value="1"/>
</dbReference>
<feature type="domain" description="DNA-directed DNA polymerase family B multifunctional" evidence="15">
    <location>
        <begin position="311"/>
        <end position="755"/>
    </location>
</feature>
<dbReference type="InterPro" id="IPR012337">
    <property type="entry name" value="RNaseH-like_sf"/>
</dbReference>
<proteinExistence type="inferred from homology"/>
<dbReference type="InterPro" id="IPR006134">
    <property type="entry name" value="DNA-dir_DNA_pol_B_multi_dom"/>
</dbReference>
<evidence type="ECO:0000256" key="6">
    <source>
        <dbReference type="ARBA" id="ARBA00022763"/>
    </source>
</evidence>
<gene>
    <name evidence="18" type="primary">REV3_2</name>
    <name evidence="18" type="ORF">Q8F55_009119</name>
</gene>
<feature type="region of interest" description="Disordered" evidence="14">
    <location>
        <begin position="1"/>
        <end position="30"/>
    </location>
</feature>
<evidence type="ECO:0000259" key="15">
    <source>
        <dbReference type="Pfam" id="PF00136"/>
    </source>
</evidence>
<dbReference type="InterPro" id="IPR025687">
    <property type="entry name" value="Znf-C4pol"/>
</dbReference>
<dbReference type="InterPro" id="IPR043502">
    <property type="entry name" value="DNA/RNA_pol_sf"/>
</dbReference>
<dbReference type="EC" id="2.7.7.7" evidence="13"/>
<evidence type="ECO:0000256" key="3">
    <source>
        <dbReference type="ARBA" id="ARBA00022679"/>
    </source>
</evidence>
<dbReference type="PANTHER" id="PTHR45812:SF1">
    <property type="entry name" value="DNA POLYMERASE ZETA CATALYTIC SUBUNIT"/>
    <property type="match status" value="1"/>
</dbReference>
<dbReference type="Gene3D" id="3.90.1600.10">
    <property type="entry name" value="Palm domain of DNA polymerase"/>
    <property type="match status" value="1"/>
</dbReference>
<keyword evidence="5 13" id="KW-0479">Metal-binding</keyword>
<dbReference type="CDD" id="cd05778">
    <property type="entry name" value="DNA_polB_zeta_exo"/>
    <property type="match status" value="1"/>
</dbReference>
<evidence type="ECO:0000256" key="13">
    <source>
        <dbReference type="RuleBase" id="RU000442"/>
    </source>
</evidence>
<dbReference type="GeneID" id="95990162"/>